<dbReference type="Gene3D" id="1.20.1250.20">
    <property type="entry name" value="MFS general substrate transporter like domains"/>
    <property type="match status" value="1"/>
</dbReference>
<dbReference type="RefSeq" id="WP_136821050.1">
    <property type="nucleotide sequence ID" value="NZ_BMJX01000003.1"/>
</dbReference>
<feature type="transmembrane region" description="Helical" evidence="6">
    <location>
        <begin position="94"/>
        <end position="114"/>
    </location>
</feature>
<feature type="transmembrane region" description="Helical" evidence="6">
    <location>
        <begin position="286"/>
        <end position="304"/>
    </location>
</feature>
<dbReference type="GO" id="GO:0012505">
    <property type="term" value="C:endomembrane system"/>
    <property type="evidence" value="ECO:0007669"/>
    <property type="project" value="UniProtKB-SubCell"/>
</dbReference>
<feature type="transmembrane region" description="Helical" evidence="6">
    <location>
        <begin position="340"/>
        <end position="358"/>
    </location>
</feature>
<dbReference type="EMBL" id="SUKA01000003">
    <property type="protein sequence ID" value="TJY65921.1"/>
    <property type="molecule type" value="Genomic_DNA"/>
</dbReference>
<proteinExistence type="predicted"/>
<protein>
    <submittedName>
        <fullName evidence="8">MFS transporter</fullName>
    </submittedName>
</protein>
<organism evidence="8 9">
    <name type="scientific">Sphingobacterium alkalisoli</name>
    <dbReference type="NCBI Taxonomy" id="1874115"/>
    <lineage>
        <taxon>Bacteria</taxon>
        <taxon>Pseudomonadati</taxon>
        <taxon>Bacteroidota</taxon>
        <taxon>Sphingobacteriia</taxon>
        <taxon>Sphingobacteriales</taxon>
        <taxon>Sphingobacteriaceae</taxon>
        <taxon>Sphingobacterium</taxon>
    </lineage>
</organism>
<keyword evidence="3 6" id="KW-0812">Transmembrane</keyword>
<comment type="subcellular location">
    <subcellularLocation>
        <location evidence="1">Endomembrane system</location>
        <topology evidence="1">Multi-pass membrane protein</topology>
    </subcellularLocation>
</comment>
<dbReference type="InterPro" id="IPR036259">
    <property type="entry name" value="MFS_trans_sf"/>
</dbReference>
<evidence type="ECO:0000256" key="3">
    <source>
        <dbReference type="ARBA" id="ARBA00022692"/>
    </source>
</evidence>
<evidence type="ECO:0000256" key="4">
    <source>
        <dbReference type="ARBA" id="ARBA00022989"/>
    </source>
</evidence>
<dbReference type="InterPro" id="IPR050495">
    <property type="entry name" value="ATG22/LtaA_families"/>
</dbReference>
<feature type="domain" description="Major facilitator superfamily (MFS) profile" evidence="7">
    <location>
        <begin position="249"/>
        <end position="435"/>
    </location>
</feature>
<feature type="transmembrane region" description="Helical" evidence="6">
    <location>
        <begin position="254"/>
        <end position="274"/>
    </location>
</feature>
<dbReference type="OrthoDB" id="9768783at2"/>
<dbReference type="Proteomes" id="UP000309872">
    <property type="component" value="Unassembled WGS sequence"/>
</dbReference>
<dbReference type="SUPFAM" id="SSF103473">
    <property type="entry name" value="MFS general substrate transporter"/>
    <property type="match status" value="1"/>
</dbReference>
<feature type="transmembrane region" description="Helical" evidence="6">
    <location>
        <begin position="20"/>
        <end position="38"/>
    </location>
</feature>
<dbReference type="PANTHER" id="PTHR23519">
    <property type="entry name" value="AUTOPHAGY-RELATED PROTEIN 22"/>
    <property type="match status" value="1"/>
</dbReference>
<name>A0A4U0H2P7_9SPHI</name>
<keyword evidence="5 6" id="KW-0472">Membrane</keyword>
<dbReference type="InterPro" id="IPR024671">
    <property type="entry name" value="Atg22-like"/>
</dbReference>
<keyword evidence="4 6" id="KW-1133">Transmembrane helix</keyword>
<keyword evidence="2" id="KW-0813">Transport</keyword>
<gene>
    <name evidence="8" type="ORF">FAZ19_12495</name>
</gene>
<dbReference type="PANTHER" id="PTHR23519:SF1">
    <property type="entry name" value="AUTOPHAGY-RELATED PROTEIN 22"/>
    <property type="match status" value="1"/>
</dbReference>
<dbReference type="Pfam" id="PF11700">
    <property type="entry name" value="ATG22"/>
    <property type="match status" value="1"/>
</dbReference>
<feature type="transmembrane region" description="Helical" evidence="6">
    <location>
        <begin position="159"/>
        <end position="179"/>
    </location>
</feature>
<dbReference type="AlphaFoldDB" id="A0A4U0H2P7"/>
<evidence type="ECO:0000256" key="2">
    <source>
        <dbReference type="ARBA" id="ARBA00022448"/>
    </source>
</evidence>
<comment type="caution">
    <text evidence="8">The sequence shown here is derived from an EMBL/GenBank/DDBJ whole genome shotgun (WGS) entry which is preliminary data.</text>
</comment>
<evidence type="ECO:0000256" key="6">
    <source>
        <dbReference type="SAM" id="Phobius"/>
    </source>
</evidence>
<keyword evidence="9" id="KW-1185">Reference proteome</keyword>
<feature type="transmembrane region" description="Helical" evidence="6">
    <location>
        <begin position="410"/>
        <end position="427"/>
    </location>
</feature>
<feature type="transmembrane region" description="Helical" evidence="6">
    <location>
        <begin position="316"/>
        <end position="334"/>
    </location>
</feature>
<feature type="transmembrane region" description="Helical" evidence="6">
    <location>
        <begin position="120"/>
        <end position="138"/>
    </location>
</feature>
<feature type="transmembrane region" description="Helical" evidence="6">
    <location>
        <begin position="191"/>
        <end position="212"/>
    </location>
</feature>
<evidence type="ECO:0000259" key="7">
    <source>
        <dbReference type="PROSITE" id="PS50850"/>
    </source>
</evidence>
<dbReference type="InterPro" id="IPR020846">
    <property type="entry name" value="MFS_dom"/>
</dbReference>
<dbReference type="PROSITE" id="PS50850">
    <property type="entry name" value="MFS"/>
    <property type="match status" value="1"/>
</dbReference>
<evidence type="ECO:0000313" key="9">
    <source>
        <dbReference type="Proteomes" id="UP000309872"/>
    </source>
</evidence>
<feature type="transmembrane region" description="Helical" evidence="6">
    <location>
        <begin position="379"/>
        <end position="398"/>
    </location>
</feature>
<evidence type="ECO:0000256" key="1">
    <source>
        <dbReference type="ARBA" id="ARBA00004127"/>
    </source>
</evidence>
<evidence type="ECO:0000256" key="5">
    <source>
        <dbReference type="ARBA" id="ARBA00023136"/>
    </source>
</evidence>
<reference evidence="8 9" key="1">
    <citation type="submission" date="2019-04" db="EMBL/GenBank/DDBJ databases">
        <title>Sphingobacterium olei sp. nov., isolated from oil-contaminated soil.</title>
        <authorList>
            <person name="Liu B."/>
        </authorList>
    </citation>
    <scope>NUCLEOTIDE SEQUENCE [LARGE SCALE GENOMIC DNA]</scope>
    <source>
        <strain evidence="8 9">Y3L14</strain>
    </source>
</reference>
<accession>A0A4U0H2P7</accession>
<evidence type="ECO:0000313" key="8">
    <source>
        <dbReference type="EMBL" id="TJY65921.1"/>
    </source>
</evidence>
<feature type="transmembrane region" description="Helical" evidence="6">
    <location>
        <begin position="58"/>
        <end position="82"/>
    </location>
</feature>
<sequence length="435" mass="49139">MLVLKKNDKKLVRSWAMYDWANSAYNLVITSTIFPVYYTAITTTREKGDVVSFFGFEVINTVLSNYALAIAYLIMALALPFLSAYADLGGKKKFFMKLFTYIGALACMGLFFFKLETLELSIVFFAVAAMGYIGGVAFNNSYLPLIATVDQQDRVSAQGFAYGYVGCVTLQLICFVFVFKPEWFGIIDASFPARFSFFLVGLWWMVFAQIPFGYLPESKPLLGDTQVVFFDKVKNEFNQVLSEIKQIEPIRRFLPAYFFNAMGVQTIMIVAAAFGEKVLNLGATKLIATIILIQLVAIAGAYLMSSFAKRYGNIKVLLVVVLMWVFICISAYFLNNEFQFYGIAFMVGLMMGGIQALSRSTYSKLLPQDMEDTTAFFSFYDVTEKLAIVFGLFTFGIIEQLTHNIRNSALFLSVFFLIGFVLMWRVLKFNTLLKN</sequence>
<dbReference type="GO" id="GO:0022857">
    <property type="term" value="F:transmembrane transporter activity"/>
    <property type="evidence" value="ECO:0007669"/>
    <property type="project" value="InterPro"/>
</dbReference>